<keyword evidence="2" id="KW-1185">Reference proteome</keyword>
<organism evidence="1 2">
    <name type="scientific">Sphingosinicella xenopeptidilytica</name>
    <dbReference type="NCBI Taxonomy" id="364098"/>
    <lineage>
        <taxon>Bacteria</taxon>
        <taxon>Pseudomonadati</taxon>
        <taxon>Pseudomonadota</taxon>
        <taxon>Alphaproteobacteria</taxon>
        <taxon>Sphingomonadales</taxon>
        <taxon>Sphingosinicellaceae</taxon>
        <taxon>Sphingosinicella</taxon>
    </lineage>
</organism>
<evidence type="ECO:0000313" key="2">
    <source>
        <dbReference type="Proteomes" id="UP001597124"/>
    </source>
</evidence>
<reference evidence="2" key="1">
    <citation type="journal article" date="2019" name="Int. J. Syst. Evol. Microbiol.">
        <title>The Global Catalogue of Microorganisms (GCM) 10K type strain sequencing project: providing services to taxonomists for standard genome sequencing and annotation.</title>
        <authorList>
            <consortium name="The Broad Institute Genomics Platform"/>
            <consortium name="The Broad Institute Genome Sequencing Center for Infectious Disease"/>
            <person name="Wu L."/>
            <person name="Ma J."/>
        </authorList>
    </citation>
    <scope>NUCLEOTIDE SEQUENCE [LARGE SCALE GENOMIC DNA]</scope>
    <source>
        <strain evidence="2">CCUG 52537</strain>
    </source>
</reference>
<dbReference type="EMBL" id="JBHTIK010000001">
    <property type="protein sequence ID" value="MFD0846782.1"/>
    <property type="molecule type" value="Genomic_DNA"/>
</dbReference>
<evidence type="ECO:0008006" key="3">
    <source>
        <dbReference type="Google" id="ProtNLM"/>
    </source>
</evidence>
<dbReference type="RefSeq" id="WP_381484628.1">
    <property type="nucleotide sequence ID" value="NZ_JBHTIK010000001.1"/>
</dbReference>
<name>A0ABW3BZT8_SPHXN</name>
<proteinExistence type="predicted"/>
<gene>
    <name evidence="1" type="ORF">ACFQ00_00445</name>
</gene>
<protein>
    <recommendedName>
        <fullName evidence="3">Terminase small subunit</fullName>
    </recommendedName>
</protein>
<evidence type="ECO:0000313" key="1">
    <source>
        <dbReference type="EMBL" id="MFD0846782.1"/>
    </source>
</evidence>
<comment type="caution">
    <text evidence="1">The sequence shown here is derived from an EMBL/GenBank/DDBJ whole genome shotgun (WGS) entry which is preliminary data.</text>
</comment>
<dbReference type="Proteomes" id="UP001597124">
    <property type="component" value="Unassembled WGS sequence"/>
</dbReference>
<accession>A0ABW3BZT8</accession>
<sequence length="154" mass="17319">MTKTISARRASQRHDGWTPKRRGKFLDVLARTANVRAAAEAAGKGKCTAYTLRRRDPDFARAWEEALTSAMDELEAVAFERARDGVEKVVVRAGGTPVTIREYSDRLLMFMLSRRRPEAYAALAVDEEDEELTLYRAVEARVAMIEARREGAAE</sequence>